<keyword evidence="3" id="KW-0282">Flagellum</keyword>
<dbReference type="STRING" id="29364.SAMN04487772_10199"/>
<proteinExistence type="predicted"/>
<dbReference type="RefSeq" id="WP_092474885.1">
    <property type="nucleotide sequence ID" value="NZ_FOHN01000001.1"/>
</dbReference>
<evidence type="ECO:0000313" key="3">
    <source>
        <dbReference type="EMBL" id="SES63101.1"/>
    </source>
</evidence>
<dbReference type="OrthoDB" id="9783080at2"/>
<organism evidence="3 4">
    <name type="scientific">[Clostridium] polysaccharolyticum</name>
    <dbReference type="NCBI Taxonomy" id="29364"/>
    <lineage>
        <taxon>Bacteria</taxon>
        <taxon>Bacillati</taxon>
        <taxon>Bacillota</taxon>
        <taxon>Clostridia</taxon>
        <taxon>Lachnospirales</taxon>
        <taxon>Lachnospiraceae</taxon>
    </lineage>
</organism>
<accession>A0A1H9Y2Y5</accession>
<dbReference type="Pfam" id="PF07238">
    <property type="entry name" value="PilZ"/>
    <property type="match status" value="1"/>
</dbReference>
<keyword evidence="4" id="KW-1185">Reference proteome</keyword>
<keyword evidence="3" id="KW-0966">Cell projection</keyword>
<dbReference type="AlphaFoldDB" id="A0A1H9Y2Y5"/>
<feature type="domain" description="Type III secretion system flagellar brake protein YcgR PilZN" evidence="2">
    <location>
        <begin position="7"/>
        <end position="88"/>
    </location>
</feature>
<dbReference type="InterPro" id="IPR009926">
    <property type="entry name" value="T3SS_YcgR_PilZN"/>
</dbReference>
<dbReference type="InterPro" id="IPR009875">
    <property type="entry name" value="PilZ_domain"/>
</dbReference>
<evidence type="ECO:0000259" key="2">
    <source>
        <dbReference type="Pfam" id="PF12945"/>
    </source>
</evidence>
<sequence length="255" mass="30339">MLNDIAQIGDRIHIIFIDGEEKREREVCLNSRLAEIMGTNIIKAPMPIVNGKYVVLDSLRPYNLEFITKKGMFECHARIIRHFKEKAKFFAVFELTSELEKIQRREYYRLQCVFDIKYKRSMEGNIYEKDDKEKVRRVVYKVGDEEKELVYEKKQAPWHSAIVTNISGGGVRFNSREALRKGENVLLQMHLKFDDGEEEFEVPAKVIFSGEVQERSDIFEARVQFRDITHRERESIIRFVFDEERRIRRRKKGLV</sequence>
<protein>
    <submittedName>
        <fullName evidence="3">C-di-GMP-binding flagellar brake protein YcgR, contains PilZNR and PilZ domains</fullName>
    </submittedName>
</protein>
<dbReference type="Gene3D" id="2.40.10.220">
    <property type="entry name" value="predicted glycosyltransferase like domains"/>
    <property type="match status" value="1"/>
</dbReference>
<feature type="domain" description="PilZ" evidence="1">
    <location>
        <begin position="156"/>
        <end position="241"/>
    </location>
</feature>
<dbReference type="Proteomes" id="UP000199800">
    <property type="component" value="Unassembled WGS sequence"/>
</dbReference>
<keyword evidence="3" id="KW-0969">Cilium</keyword>
<dbReference type="Pfam" id="PF12945">
    <property type="entry name" value="PilZNR"/>
    <property type="match status" value="1"/>
</dbReference>
<dbReference type="EMBL" id="FOHN01000001">
    <property type="protein sequence ID" value="SES63101.1"/>
    <property type="molecule type" value="Genomic_DNA"/>
</dbReference>
<evidence type="ECO:0000259" key="1">
    <source>
        <dbReference type="Pfam" id="PF07238"/>
    </source>
</evidence>
<name>A0A1H9Y2Y5_9FIRM</name>
<reference evidence="3 4" key="1">
    <citation type="submission" date="2016-10" db="EMBL/GenBank/DDBJ databases">
        <authorList>
            <person name="de Groot N.N."/>
        </authorList>
    </citation>
    <scope>NUCLEOTIDE SEQUENCE [LARGE SCALE GENOMIC DNA]</scope>
    <source>
        <strain evidence="3 4">DSM 1801</strain>
    </source>
</reference>
<gene>
    <name evidence="3" type="ORF">SAMN04487772_10199</name>
</gene>
<evidence type="ECO:0000313" key="4">
    <source>
        <dbReference type="Proteomes" id="UP000199800"/>
    </source>
</evidence>
<dbReference type="GO" id="GO:0035438">
    <property type="term" value="F:cyclic-di-GMP binding"/>
    <property type="evidence" value="ECO:0007669"/>
    <property type="project" value="InterPro"/>
</dbReference>